<gene>
    <name evidence="7" type="primary">pucI_1</name>
    <name evidence="8" type="ORF">CLCOS_18580</name>
    <name evidence="7" type="ORF">WX73_00785</name>
</gene>
<feature type="transmembrane region" description="Helical" evidence="6">
    <location>
        <begin position="277"/>
        <end position="299"/>
    </location>
</feature>
<evidence type="ECO:0000313" key="9">
    <source>
        <dbReference type="Proteomes" id="UP000077384"/>
    </source>
</evidence>
<dbReference type="CDD" id="cd11485">
    <property type="entry name" value="SLC-NCS1sbd_YbbW-like"/>
    <property type="match status" value="1"/>
</dbReference>
<reference evidence="7 9" key="1">
    <citation type="journal article" date="2015" name="Biotechnol. Bioeng.">
        <title>Genome sequence and phenotypic characterization of Caulobacter segnis.</title>
        <authorList>
            <person name="Patel S."/>
            <person name="Fletcher B."/>
            <person name="Scott D.C."/>
            <person name="Ely B."/>
        </authorList>
    </citation>
    <scope>NUCLEOTIDE SEQUENCE [LARGE SCALE GENOMIC DNA]</scope>
    <source>
        <strain evidence="7 9">PS02</strain>
    </source>
</reference>
<evidence type="ECO:0000313" key="10">
    <source>
        <dbReference type="Proteomes" id="UP000093694"/>
    </source>
</evidence>
<feature type="transmembrane region" description="Helical" evidence="6">
    <location>
        <begin position="236"/>
        <end position="256"/>
    </location>
</feature>
<evidence type="ECO:0000313" key="7">
    <source>
        <dbReference type="EMBL" id="OAA92693.1"/>
    </source>
</evidence>
<dbReference type="Proteomes" id="UP000077384">
    <property type="component" value="Unassembled WGS sequence"/>
</dbReference>
<comment type="caution">
    <text evidence="7">The sequence shown here is derived from an EMBL/GenBank/DDBJ whole genome shotgun (WGS) entry which is preliminary data.</text>
</comment>
<evidence type="ECO:0000313" key="8">
    <source>
        <dbReference type="EMBL" id="OBR94619.1"/>
    </source>
</evidence>
<keyword evidence="10" id="KW-1185">Reference proteome</keyword>
<evidence type="ECO:0000256" key="2">
    <source>
        <dbReference type="ARBA" id="ARBA00008974"/>
    </source>
</evidence>
<feature type="transmembrane region" description="Helical" evidence="6">
    <location>
        <begin position="319"/>
        <end position="339"/>
    </location>
</feature>
<dbReference type="EMBL" id="LROR01000041">
    <property type="protein sequence ID" value="OBR94619.1"/>
    <property type="molecule type" value="Genomic_DNA"/>
</dbReference>
<proteinExistence type="inferred from homology"/>
<keyword evidence="4 6" id="KW-1133">Transmembrane helix</keyword>
<feature type="transmembrane region" description="Helical" evidence="6">
    <location>
        <begin position="460"/>
        <end position="479"/>
    </location>
</feature>
<feature type="transmembrane region" description="Helical" evidence="6">
    <location>
        <begin position="360"/>
        <end position="379"/>
    </location>
</feature>
<dbReference type="InterPro" id="IPR001248">
    <property type="entry name" value="Pur-cyt_permease"/>
</dbReference>
<keyword evidence="5 6" id="KW-0472">Membrane</keyword>
<evidence type="ECO:0000256" key="4">
    <source>
        <dbReference type="ARBA" id="ARBA00022989"/>
    </source>
</evidence>
<feature type="transmembrane region" description="Helical" evidence="6">
    <location>
        <begin position="391"/>
        <end position="410"/>
    </location>
</feature>
<protein>
    <submittedName>
        <fullName evidence="7 8">Allantoin permease</fullName>
    </submittedName>
</protein>
<accession>A0A166SRR1</accession>
<dbReference type="GO" id="GO:0005886">
    <property type="term" value="C:plasma membrane"/>
    <property type="evidence" value="ECO:0007669"/>
    <property type="project" value="TreeGrafter"/>
</dbReference>
<feature type="transmembrane region" description="Helical" evidence="6">
    <location>
        <begin position="437"/>
        <end position="454"/>
    </location>
</feature>
<evidence type="ECO:0000256" key="3">
    <source>
        <dbReference type="ARBA" id="ARBA00022692"/>
    </source>
</evidence>
<feature type="transmembrane region" description="Helical" evidence="6">
    <location>
        <begin position="165"/>
        <end position="185"/>
    </location>
</feature>
<dbReference type="PANTHER" id="PTHR30618:SF0">
    <property type="entry name" value="PURINE-URACIL PERMEASE NCS1"/>
    <property type="match status" value="1"/>
</dbReference>
<name>A0A166SRR1_9CLOT</name>
<evidence type="ECO:0000256" key="6">
    <source>
        <dbReference type="SAM" id="Phobius"/>
    </source>
</evidence>
<feature type="transmembrane region" description="Helical" evidence="6">
    <location>
        <begin position="105"/>
        <end position="126"/>
    </location>
</feature>
<dbReference type="PATRIC" id="fig|1705578.3.peg.1172"/>
<reference evidence="8 10" key="2">
    <citation type="journal article" date="2016" name="Front. Microbiol.">
        <title>Industrial Acetogenic Biocatalysts: A Comparative Metabolic and Genomic Analysis.</title>
        <authorList>
            <person name="Bengelsdorf F."/>
            <person name="Poehlein A."/>
            <person name="Sonja S."/>
            <person name="Erz C."/>
            <person name="Hummel T."/>
            <person name="Hoffmeister S."/>
            <person name="Daniel R."/>
            <person name="Durre P."/>
        </authorList>
    </citation>
    <scope>NUCLEOTIDE SEQUENCE [LARGE SCALE GENOMIC DNA]</scope>
    <source>
        <strain evidence="8 10">PTA-10522</strain>
    </source>
</reference>
<evidence type="ECO:0000256" key="1">
    <source>
        <dbReference type="ARBA" id="ARBA00004141"/>
    </source>
</evidence>
<feature type="transmembrane region" description="Helical" evidence="6">
    <location>
        <begin position="133"/>
        <end position="153"/>
    </location>
</feature>
<keyword evidence="3 6" id="KW-0812">Transmembrane</keyword>
<dbReference type="EMBL" id="LITQ01000018">
    <property type="protein sequence ID" value="OAA92693.1"/>
    <property type="molecule type" value="Genomic_DNA"/>
</dbReference>
<dbReference type="Gene3D" id="1.10.4160.10">
    <property type="entry name" value="Hydantoin permease"/>
    <property type="match status" value="1"/>
</dbReference>
<dbReference type="AlphaFoldDB" id="A0A166SRR1"/>
<dbReference type="InterPro" id="IPR045225">
    <property type="entry name" value="Uracil/uridine/allantoin_perm"/>
</dbReference>
<comment type="similarity">
    <text evidence="2">Belongs to the purine-cytosine permease (2.A.39) family.</text>
</comment>
<dbReference type="GO" id="GO:0015205">
    <property type="term" value="F:nucleobase transmembrane transporter activity"/>
    <property type="evidence" value="ECO:0007669"/>
    <property type="project" value="TreeGrafter"/>
</dbReference>
<dbReference type="Proteomes" id="UP000093694">
    <property type="component" value="Unassembled WGS sequence"/>
</dbReference>
<feature type="transmembrane region" description="Helical" evidence="6">
    <location>
        <begin position="197"/>
        <end position="216"/>
    </location>
</feature>
<comment type="subcellular location">
    <subcellularLocation>
        <location evidence="1">Membrane</location>
        <topology evidence="1">Multi-pass membrane protein</topology>
    </subcellularLocation>
</comment>
<dbReference type="NCBIfam" id="TIGR00800">
    <property type="entry name" value="ncs1"/>
    <property type="match status" value="1"/>
</dbReference>
<dbReference type="Pfam" id="PF02133">
    <property type="entry name" value="Transp_cyt_pur"/>
    <property type="match status" value="1"/>
</dbReference>
<feature type="transmembrane region" description="Helical" evidence="6">
    <location>
        <begin position="46"/>
        <end position="67"/>
    </location>
</feature>
<dbReference type="PANTHER" id="PTHR30618">
    <property type="entry name" value="NCS1 FAMILY PURINE/PYRIMIDINE TRANSPORTER"/>
    <property type="match status" value="1"/>
</dbReference>
<dbReference type="InterPro" id="IPR012681">
    <property type="entry name" value="NCS1"/>
</dbReference>
<feature type="transmembrane region" description="Helical" evidence="6">
    <location>
        <begin position="74"/>
        <end position="93"/>
    </location>
</feature>
<organism evidence="7 9">
    <name type="scientific">Clostridium coskatii</name>
    <dbReference type="NCBI Taxonomy" id="1705578"/>
    <lineage>
        <taxon>Bacteria</taxon>
        <taxon>Bacillati</taxon>
        <taxon>Bacillota</taxon>
        <taxon>Clostridia</taxon>
        <taxon>Eubacteriales</taxon>
        <taxon>Clostridiaceae</taxon>
        <taxon>Clostridium</taxon>
    </lineage>
</organism>
<evidence type="ECO:0000256" key="5">
    <source>
        <dbReference type="ARBA" id="ARBA00023136"/>
    </source>
</evidence>
<dbReference type="RefSeq" id="WP_063601450.1">
    <property type="nucleotide sequence ID" value="NZ_LITQ01000018.1"/>
</dbReference>
<sequence length="501" mass="54688">MEQPVEKEIYELDQSDTTVTESKLYNGDNAPVPVKERTWNTYNFTALWIGMAHCIPTYMLAGSLISLGMNWKQALFTITLGNLIVLVPILLNAHPGTKYGINFPVFSRLSFGVFGANIPAILRAVVACGWFGINTYIGGSALNVLFSAVIPGWKTLGGSFQIAGLSLPSGITFMIFWGLEMFVIFKGMEQLKRFENWAAPLVMVLAFVLMAWAIKSAHGFGPLLSSPGKLHTMSDFMKVFPASLTSMVGFWATLSLNIPDFTRYAKGQKEQLIGQSLGLPITMTVFSAMGIIITSATAVIFGKSMWSPVDIISKFSNPFAMLIGFFGIVVASLSVNIAANIVSPANDFSNVAPKHISFKMGGLITGIIGILIMPWKLLADPSGYVYTWLDTYSGILGPVAAIIICDYWLIKKTKVNLKDLYLKEGLYTYKKGFNPKAIIALVLGIFAALIGKIVPSLSGIVNYAWFVGFGVSFIVYYLLSAGSKDSGKINSQPEEFEEQSF</sequence>